<keyword evidence="6" id="KW-0732">Signal</keyword>
<dbReference type="Proteomes" id="UP000008311">
    <property type="component" value="Unassembled WGS sequence"/>
</dbReference>
<keyword evidence="8" id="KW-1185">Reference proteome</keyword>
<evidence type="ECO:0000313" key="8">
    <source>
        <dbReference type="Proteomes" id="UP000008311"/>
    </source>
</evidence>
<reference evidence="8" key="1">
    <citation type="journal article" date="2010" name="Nat. Biotechnol.">
        <title>Draft genome sequence of the oilseed species Ricinus communis.</title>
        <authorList>
            <person name="Chan A.P."/>
            <person name="Crabtree J."/>
            <person name="Zhao Q."/>
            <person name="Lorenzi H."/>
            <person name="Orvis J."/>
            <person name="Puiu D."/>
            <person name="Melake-Berhan A."/>
            <person name="Jones K.M."/>
            <person name="Redman J."/>
            <person name="Chen G."/>
            <person name="Cahoon E.B."/>
            <person name="Gedil M."/>
            <person name="Stanke M."/>
            <person name="Haas B.J."/>
            <person name="Wortman J.R."/>
            <person name="Fraser-Liggett C.M."/>
            <person name="Ravel J."/>
            <person name="Rabinowicz P.D."/>
        </authorList>
    </citation>
    <scope>NUCLEOTIDE SEQUENCE [LARGE SCALE GENOMIC DNA]</scope>
    <source>
        <strain evidence="8">cv. Hale</strain>
    </source>
</reference>
<dbReference type="EMBL" id="EQ973828">
    <property type="protein sequence ID" value="EEF43990.1"/>
    <property type="molecule type" value="Genomic_DNA"/>
</dbReference>
<evidence type="ECO:0008006" key="9">
    <source>
        <dbReference type="Google" id="ProtNLM"/>
    </source>
</evidence>
<accession>B9RXY4</accession>
<dbReference type="GO" id="GO:0004674">
    <property type="term" value="F:protein serine/threonine kinase activity"/>
    <property type="evidence" value="ECO:0007669"/>
    <property type="project" value="UniProtKB-KW"/>
</dbReference>
<dbReference type="SUPFAM" id="SSF56112">
    <property type="entry name" value="Protein kinase-like (PK-like)"/>
    <property type="match status" value="1"/>
</dbReference>
<protein>
    <recommendedName>
        <fullName evidence="9">Protein kinase domain-containing protein</fullName>
    </recommendedName>
</protein>
<proteinExistence type="predicted"/>
<sequence length="130" mass="14549">MAEKFMLAFFGPVILATVTLYQNFSEGPTYSFGVHRQGKHLNCEISFQSLMRSPAEDKDPVELPLFDFNSILIATNNFDIENKLGQGGYGPVYKGKLQDGKDVVIKRLSSSCGQGIEEFREHECSKAHKI</sequence>
<dbReference type="PANTHER" id="PTHR27002:SF950">
    <property type="entry name" value="PROTEIN KINASE DOMAIN-CONTAINING PROTEIN"/>
    <property type="match status" value="1"/>
</dbReference>
<feature type="signal peptide" evidence="6">
    <location>
        <begin position="1"/>
        <end position="16"/>
    </location>
</feature>
<evidence type="ECO:0000313" key="7">
    <source>
        <dbReference type="EMBL" id="EEF43990.1"/>
    </source>
</evidence>
<name>B9RXY4_RICCO</name>
<gene>
    <name evidence="7" type="ORF">RCOM_0907040</name>
</gene>
<keyword evidence="2" id="KW-0808">Transferase</keyword>
<dbReference type="GO" id="GO:0005524">
    <property type="term" value="F:ATP binding"/>
    <property type="evidence" value="ECO:0007669"/>
    <property type="project" value="UniProtKB-KW"/>
</dbReference>
<feature type="chain" id="PRO_5002891438" description="Protein kinase domain-containing protein" evidence="6">
    <location>
        <begin position="17"/>
        <end position="130"/>
    </location>
</feature>
<dbReference type="InterPro" id="IPR011009">
    <property type="entry name" value="Kinase-like_dom_sf"/>
</dbReference>
<evidence type="ECO:0000256" key="6">
    <source>
        <dbReference type="SAM" id="SignalP"/>
    </source>
</evidence>
<dbReference type="InParanoid" id="B9RXY4"/>
<evidence type="ECO:0000256" key="4">
    <source>
        <dbReference type="ARBA" id="ARBA00022777"/>
    </source>
</evidence>
<evidence type="ECO:0000256" key="1">
    <source>
        <dbReference type="ARBA" id="ARBA00022527"/>
    </source>
</evidence>
<dbReference type="AlphaFoldDB" id="B9RXY4"/>
<evidence type="ECO:0000256" key="5">
    <source>
        <dbReference type="ARBA" id="ARBA00022840"/>
    </source>
</evidence>
<evidence type="ECO:0000256" key="2">
    <source>
        <dbReference type="ARBA" id="ARBA00022679"/>
    </source>
</evidence>
<evidence type="ECO:0000256" key="3">
    <source>
        <dbReference type="ARBA" id="ARBA00022741"/>
    </source>
</evidence>
<keyword evidence="4" id="KW-0418">Kinase</keyword>
<keyword evidence="5" id="KW-0067">ATP-binding</keyword>
<keyword evidence="1" id="KW-0723">Serine/threonine-protein kinase</keyword>
<keyword evidence="3" id="KW-0547">Nucleotide-binding</keyword>
<dbReference type="Gene3D" id="3.30.200.20">
    <property type="entry name" value="Phosphorylase Kinase, domain 1"/>
    <property type="match status" value="1"/>
</dbReference>
<organism evidence="7 8">
    <name type="scientific">Ricinus communis</name>
    <name type="common">Castor bean</name>
    <dbReference type="NCBI Taxonomy" id="3988"/>
    <lineage>
        <taxon>Eukaryota</taxon>
        <taxon>Viridiplantae</taxon>
        <taxon>Streptophyta</taxon>
        <taxon>Embryophyta</taxon>
        <taxon>Tracheophyta</taxon>
        <taxon>Spermatophyta</taxon>
        <taxon>Magnoliopsida</taxon>
        <taxon>eudicotyledons</taxon>
        <taxon>Gunneridae</taxon>
        <taxon>Pentapetalae</taxon>
        <taxon>rosids</taxon>
        <taxon>fabids</taxon>
        <taxon>Malpighiales</taxon>
        <taxon>Euphorbiaceae</taxon>
        <taxon>Acalyphoideae</taxon>
        <taxon>Acalypheae</taxon>
        <taxon>Ricinus</taxon>
    </lineage>
</organism>
<dbReference type="PANTHER" id="PTHR27002">
    <property type="entry name" value="RECEPTOR-LIKE SERINE/THREONINE-PROTEIN KINASE SD1-8"/>
    <property type="match status" value="1"/>
</dbReference>